<gene>
    <name evidence="2" type="ORF">CO165_02770</name>
</gene>
<name>A0A2M7XXY7_9BACT</name>
<accession>A0A2M7XXY7</accession>
<dbReference type="NCBIfam" id="NF037959">
    <property type="entry name" value="MFS_SpdSyn"/>
    <property type="match status" value="1"/>
</dbReference>
<keyword evidence="1" id="KW-1133">Transmembrane helix</keyword>
<reference evidence="3" key="1">
    <citation type="submission" date="2017-09" db="EMBL/GenBank/DDBJ databases">
        <title>Depth-based differentiation of microbial function through sediment-hosted aquifers and enrichment of novel symbionts in the deep terrestrial subsurface.</title>
        <authorList>
            <person name="Probst A.J."/>
            <person name="Ladd B."/>
            <person name="Jarett J.K."/>
            <person name="Geller-Mcgrath D.E."/>
            <person name="Sieber C.M.K."/>
            <person name="Emerson J.B."/>
            <person name="Anantharaman K."/>
            <person name="Thomas B.C."/>
            <person name="Malmstrom R."/>
            <person name="Stieglmeier M."/>
            <person name="Klingl A."/>
            <person name="Woyke T."/>
            <person name="Ryan C.M."/>
            <person name="Banfield J.F."/>
        </authorList>
    </citation>
    <scope>NUCLEOTIDE SEQUENCE [LARGE SCALE GENOMIC DNA]</scope>
</reference>
<protein>
    <recommendedName>
        <fullName evidence="4">PABS domain-containing protein</fullName>
    </recommendedName>
</protein>
<keyword evidence="1" id="KW-0472">Membrane</keyword>
<evidence type="ECO:0000313" key="3">
    <source>
        <dbReference type="Proteomes" id="UP000229647"/>
    </source>
</evidence>
<feature type="transmembrane region" description="Helical" evidence="1">
    <location>
        <begin position="46"/>
        <end position="67"/>
    </location>
</feature>
<proteinExistence type="predicted"/>
<evidence type="ECO:0008006" key="4">
    <source>
        <dbReference type="Google" id="ProtNLM"/>
    </source>
</evidence>
<dbReference type="CDD" id="cd02440">
    <property type="entry name" value="AdoMet_MTases"/>
    <property type="match status" value="1"/>
</dbReference>
<dbReference type="Gene3D" id="3.40.50.150">
    <property type="entry name" value="Vaccinia Virus protein VP39"/>
    <property type="match status" value="1"/>
</dbReference>
<keyword evidence="1" id="KW-0812">Transmembrane</keyword>
<dbReference type="AlphaFoldDB" id="A0A2M7XXY7"/>
<dbReference type="Proteomes" id="UP000229647">
    <property type="component" value="Unassembled WGS sequence"/>
</dbReference>
<dbReference type="EMBL" id="PFWL01000121">
    <property type="protein sequence ID" value="PJA55585.1"/>
    <property type="molecule type" value="Genomic_DNA"/>
</dbReference>
<sequence length="296" mass="34915">MIDFFNRYFNNYWIANSKLSLFKISIIILFLFLLGSIFAIVFHQIYFFYIFLIIILVFIISSFNKILKYGYNRKIFEDKELNFLVYDNKKPLNRFNDTRILRINDSDFSSRVWLSVSKNIKKSAYLSELIDLIPSKLLTKKNHILHLGGCANSIPLFLAVNYSKLINDVVEIDKHFSDVSKKYFYPLFGKNDFKKINHFNADAKEFVKINEKKYSVIIQDIFISNQVPKYFLSATWIKNIIRSLKKDGMVLINLGTPSSEEVFEILMNLPKKLHYKKLIGIKNYSGFVCLYLYKIN</sequence>
<dbReference type="SUPFAM" id="SSF53335">
    <property type="entry name" value="S-adenosyl-L-methionine-dependent methyltransferases"/>
    <property type="match status" value="1"/>
</dbReference>
<evidence type="ECO:0000256" key="1">
    <source>
        <dbReference type="SAM" id="Phobius"/>
    </source>
</evidence>
<dbReference type="InterPro" id="IPR029063">
    <property type="entry name" value="SAM-dependent_MTases_sf"/>
</dbReference>
<evidence type="ECO:0000313" key="2">
    <source>
        <dbReference type="EMBL" id="PJA55585.1"/>
    </source>
</evidence>
<comment type="caution">
    <text evidence="2">The sequence shown here is derived from an EMBL/GenBank/DDBJ whole genome shotgun (WGS) entry which is preliminary data.</text>
</comment>
<organism evidence="2 3">
    <name type="scientific">Candidatus Roizmanbacteria bacterium CG_4_9_14_3_um_filter_33_18</name>
    <dbReference type="NCBI Taxonomy" id="1974841"/>
    <lineage>
        <taxon>Bacteria</taxon>
        <taxon>Candidatus Roizmaniibacteriota</taxon>
    </lineage>
</organism>
<feature type="transmembrane region" description="Helical" evidence="1">
    <location>
        <begin position="21"/>
        <end position="40"/>
    </location>
</feature>
<dbReference type="Pfam" id="PF01564">
    <property type="entry name" value="Spermine_synth"/>
    <property type="match status" value="1"/>
</dbReference>